<evidence type="ECO:0000256" key="7">
    <source>
        <dbReference type="ARBA" id="ARBA00023242"/>
    </source>
</evidence>
<dbReference type="InterPro" id="IPR040122">
    <property type="entry name" value="Importin_beta"/>
</dbReference>
<keyword evidence="4" id="KW-0963">Cytoplasm</keyword>
<dbReference type="InterPro" id="IPR016024">
    <property type="entry name" value="ARM-type_fold"/>
</dbReference>
<dbReference type="GO" id="GO:0005634">
    <property type="term" value="C:nucleus"/>
    <property type="evidence" value="ECO:0007669"/>
    <property type="project" value="UniProtKB-SubCell"/>
</dbReference>
<evidence type="ECO:0000256" key="1">
    <source>
        <dbReference type="ARBA" id="ARBA00004123"/>
    </source>
</evidence>
<evidence type="ECO:0000313" key="10">
    <source>
        <dbReference type="EMBL" id="KAK6590573.1"/>
    </source>
</evidence>
<dbReference type="Pfam" id="PF18808">
    <property type="entry name" value="Importin_rep_4"/>
    <property type="match status" value="1"/>
</dbReference>
<keyword evidence="6" id="KW-0653">Protein transport</keyword>
<sequence length="1129" mass="127957">MDTLCKLYEGFSSSDSSIRQESEDQFNNLKQSDPNTFLQLTLSILQQQPNSQFRVQAAISLRNVFREFVLTPDNCTWNKITPENQSVCLDTLLKCLETEQVNVVSMNLSDTVSLVAMELFPSGKWPNLLPFLFRLITNLQNFQASGSAPESVTIPARHAFRIVSEIMPVLDDVISSHRDSIVSTINTALQFPDVEIRFEAIGLISSIVESNEKKNWAPLVPLIPLILETLHKLISAQHTLVLDVLYRLTTISESDPAFYKQHFPVFFPQILNIAKNAQLSTDVRQAAIECLLCIVETRPVMCTKHPSFVNDMVSTLLSFMLEFDDDPNWAEVTIEQEENDLESEIDDDDSLYPIGEEGIDRLARALDADSFIPVFYHFITIYMQETTAHPWKYRYAAIMAIAQTIEYIPEDDDNYQDRIGQIISRVLGFLQDQFPRVRFACCQTIGQISLDHSPFIQEAFHSSVIPQLIQAIDDPVSKVSSHALSALINFTEEVTAEDLQPYVCPLMEKLLGILNKQPQPPRIVREQCITMLAVIAGVIENDFTPYYSTIVPYLKKTMSEASPQLRTLKGKCIECLTIIGFSIDYNIFKNDAQEVMMVFLQLLGTGLKGDDPLKEYLQEALQRMCRIMKQDFVPYLPHLLPGIFTILETREDTLTAQLLNSGGSNSEIDIEKNEGNTFGMLSARDFIGMRTSLVLDMESSLDILITFIDVLGSNYHEYIANTIKVIHPLIRFSLSDEIKEKSYNVLSGLLKIMRELAERDNNIRAQFSQVMSELITLFLSVLDEECRSGTIDSQVIVINGVQECLDSFGSNVLSDDQVGMIASRCFDMLQQSFIRRNKLDEKSKLEVIDIQTKQDVDDDDDDRRCIEEEKEQEQELRLNILGILGVLMKYYPNIYWGKVGNVTVQLVSQHIVKVHNNVEDRILGFHLSADVFQYLCPMAYQHCAPWIRHILEGINDPIASIQQNCAYSLSQAAKLDSFSNILNDALQVLLLRLQSKTKGKSFNLAKDNCTNVLGNIIAYHQNSISNIHEIVNLWISLLPMKYDTDEAQNSHTTLMNLVESKNSHILGPNLENFPRILGIFIDIYGTSMSNDTLNSKIKLLIAQTGPNNLQNFATKLSKRQTDKLLKLCQ</sequence>
<name>A0AAV9Y0S2_9CRYT</name>
<evidence type="ECO:0000259" key="9">
    <source>
        <dbReference type="Pfam" id="PF25780"/>
    </source>
</evidence>
<dbReference type="InterPro" id="IPR057672">
    <property type="entry name" value="TPR_IPO4/5"/>
</dbReference>
<dbReference type="Pfam" id="PF25780">
    <property type="entry name" value="TPR_IPO5"/>
    <property type="match status" value="1"/>
</dbReference>
<dbReference type="Gene3D" id="1.25.10.10">
    <property type="entry name" value="Leucine-rich Repeat Variant"/>
    <property type="match status" value="1"/>
</dbReference>
<evidence type="ECO:0000259" key="8">
    <source>
        <dbReference type="Pfam" id="PF25757"/>
    </source>
</evidence>
<dbReference type="AlphaFoldDB" id="A0AAV9Y0S2"/>
<dbReference type="PANTHER" id="PTHR10527">
    <property type="entry name" value="IMPORTIN BETA"/>
    <property type="match status" value="1"/>
</dbReference>
<feature type="domain" description="IPO4/5-like TPR repeats" evidence="9">
    <location>
        <begin position="107"/>
        <end position="266"/>
    </location>
</feature>
<feature type="domain" description="Dynein axonemal assembly factor 5 TPR repeats" evidence="8">
    <location>
        <begin position="455"/>
        <end position="577"/>
    </location>
</feature>
<comment type="subcellular location">
    <subcellularLocation>
        <location evidence="2">Cytoplasm</location>
    </subcellularLocation>
    <subcellularLocation>
        <location evidence="1">Nucleus</location>
    </subcellularLocation>
</comment>
<keyword evidence="7" id="KW-0539">Nucleus</keyword>
<protein>
    <submittedName>
        <fullName evidence="10">Karyopherin beta</fullName>
    </submittedName>
</protein>
<evidence type="ECO:0000256" key="4">
    <source>
        <dbReference type="ARBA" id="ARBA00022490"/>
    </source>
</evidence>
<dbReference type="InterPro" id="IPR000357">
    <property type="entry name" value="HEAT"/>
</dbReference>
<keyword evidence="3" id="KW-0813">Transport</keyword>
<dbReference type="GO" id="GO:0005737">
    <property type="term" value="C:cytoplasm"/>
    <property type="evidence" value="ECO:0007669"/>
    <property type="project" value="UniProtKB-SubCell"/>
</dbReference>
<dbReference type="EMBL" id="JAWDEY010000006">
    <property type="protein sequence ID" value="KAK6590573.1"/>
    <property type="molecule type" value="Genomic_DNA"/>
</dbReference>
<reference evidence="10 11" key="1">
    <citation type="submission" date="2023-10" db="EMBL/GenBank/DDBJ databases">
        <title>Comparative genomics analysis reveals potential genetic determinants of host preference in Cryptosporidium xiaoi.</title>
        <authorList>
            <person name="Xiao L."/>
            <person name="Li J."/>
        </authorList>
    </citation>
    <scope>NUCLEOTIDE SEQUENCE [LARGE SCALE GENOMIC DNA]</scope>
    <source>
        <strain evidence="10 11">52996</strain>
    </source>
</reference>
<dbReference type="Proteomes" id="UP001311799">
    <property type="component" value="Unassembled WGS sequence"/>
</dbReference>
<dbReference type="Pfam" id="PF25757">
    <property type="entry name" value="TPR_DNAAF5"/>
    <property type="match status" value="1"/>
</dbReference>
<evidence type="ECO:0000256" key="6">
    <source>
        <dbReference type="ARBA" id="ARBA00022927"/>
    </source>
</evidence>
<keyword evidence="11" id="KW-1185">Reference proteome</keyword>
<dbReference type="InterPro" id="IPR057978">
    <property type="entry name" value="TPR_DAAF5"/>
</dbReference>
<accession>A0AAV9Y0S2</accession>
<evidence type="ECO:0000256" key="5">
    <source>
        <dbReference type="ARBA" id="ARBA00022737"/>
    </source>
</evidence>
<dbReference type="InterPro" id="IPR041653">
    <property type="entry name" value="Importin_rep_4"/>
</dbReference>
<evidence type="ECO:0000313" key="11">
    <source>
        <dbReference type="Proteomes" id="UP001311799"/>
    </source>
</evidence>
<keyword evidence="5" id="KW-0677">Repeat</keyword>
<evidence type="ECO:0000256" key="2">
    <source>
        <dbReference type="ARBA" id="ARBA00004496"/>
    </source>
</evidence>
<dbReference type="Pfam" id="PF02985">
    <property type="entry name" value="HEAT"/>
    <property type="match status" value="1"/>
</dbReference>
<evidence type="ECO:0000256" key="3">
    <source>
        <dbReference type="ARBA" id="ARBA00022448"/>
    </source>
</evidence>
<comment type="caution">
    <text evidence="10">The sequence shown here is derived from an EMBL/GenBank/DDBJ whole genome shotgun (WGS) entry which is preliminary data.</text>
</comment>
<proteinExistence type="predicted"/>
<organism evidence="10 11">
    <name type="scientific">Cryptosporidium xiaoi</name>
    <dbReference type="NCBI Taxonomy" id="659607"/>
    <lineage>
        <taxon>Eukaryota</taxon>
        <taxon>Sar</taxon>
        <taxon>Alveolata</taxon>
        <taxon>Apicomplexa</taxon>
        <taxon>Conoidasida</taxon>
        <taxon>Coccidia</taxon>
        <taxon>Eucoccidiorida</taxon>
        <taxon>Eimeriorina</taxon>
        <taxon>Cryptosporidiidae</taxon>
        <taxon>Cryptosporidium</taxon>
    </lineage>
</organism>
<dbReference type="GO" id="GO:0006606">
    <property type="term" value="P:protein import into nucleus"/>
    <property type="evidence" value="ECO:0007669"/>
    <property type="project" value="InterPro"/>
</dbReference>
<dbReference type="InterPro" id="IPR011989">
    <property type="entry name" value="ARM-like"/>
</dbReference>
<dbReference type="SUPFAM" id="SSF48371">
    <property type="entry name" value="ARM repeat"/>
    <property type="match status" value="2"/>
</dbReference>
<gene>
    <name evidence="10" type="ORF">RS030_152387</name>
</gene>